<proteinExistence type="predicted"/>
<keyword evidence="2" id="KW-1185">Reference proteome</keyword>
<reference evidence="1 2" key="1">
    <citation type="submission" date="2021-01" db="EMBL/GenBank/DDBJ databases">
        <title>Genome public.</title>
        <authorList>
            <person name="Liu C."/>
            <person name="Sun Q."/>
        </authorList>
    </citation>
    <scope>NUCLEOTIDE SEQUENCE [LARGE SCALE GENOMIC DNA]</scope>
    <source>
        <strain evidence="1 2">YIM B02564</strain>
    </source>
</reference>
<sequence>MKKRTKLEMKWMKEDVSEWLEKTNNDPHVAWDEYCKHLILNNHLRSHYIKGKEDFIEVSKEFDAEMKRQQEIKEQKEISKQNKQIIINFIMNLNFEEMKAIWNEYKNNVSQSDKLVIQEIYLMKYDNCFEEKYIDQQTINVFTPIYKQSLQPA</sequence>
<organism evidence="1 2">
    <name type="scientific">Neobacillus paridis</name>
    <dbReference type="NCBI Taxonomy" id="2803862"/>
    <lineage>
        <taxon>Bacteria</taxon>
        <taxon>Bacillati</taxon>
        <taxon>Bacillota</taxon>
        <taxon>Bacilli</taxon>
        <taxon>Bacillales</taxon>
        <taxon>Bacillaceae</taxon>
        <taxon>Neobacillus</taxon>
    </lineage>
</organism>
<gene>
    <name evidence="1" type="ORF">JK635_01995</name>
</gene>
<evidence type="ECO:0000313" key="2">
    <source>
        <dbReference type="Proteomes" id="UP000623967"/>
    </source>
</evidence>
<dbReference type="Proteomes" id="UP000623967">
    <property type="component" value="Unassembled WGS sequence"/>
</dbReference>
<accession>A0ABS1TL50</accession>
<dbReference type="EMBL" id="JAESWB010000025">
    <property type="protein sequence ID" value="MBL4951011.1"/>
    <property type="molecule type" value="Genomic_DNA"/>
</dbReference>
<protein>
    <submittedName>
        <fullName evidence="1">Uncharacterized protein</fullName>
    </submittedName>
</protein>
<name>A0ABS1TL50_9BACI</name>
<comment type="caution">
    <text evidence="1">The sequence shown here is derived from an EMBL/GenBank/DDBJ whole genome shotgun (WGS) entry which is preliminary data.</text>
</comment>
<evidence type="ECO:0000313" key="1">
    <source>
        <dbReference type="EMBL" id="MBL4951011.1"/>
    </source>
</evidence>
<dbReference type="RefSeq" id="WP_202651930.1">
    <property type="nucleotide sequence ID" value="NZ_JAESWB010000025.1"/>
</dbReference>